<dbReference type="Gene3D" id="3.40.720.10">
    <property type="entry name" value="Alkaline Phosphatase, subunit A"/>
    <property type="match status" value="1"/>
</dbReference>
<dbReference type="RefSeq" id="WP_318598816.1">
    <property type="nucleotide sequence ID" value="NZ_JAWSTH010000055.1"/>
</dbReference>
<comment type="caution">
    <text evidence="4">The sequence shown here is derived from an EMBL/GenBank/DDBJ whole genome shotgun (WGS) entry which is preliminary data.</text>
</comment>
<feature type="compositionally biased region" description="Low complexity" evidence="3">
    <location>
        <begin position="88"/>
        <end position="98"/>
    </location>
</feature>
<sequence>MSRAQLWALGVLSLLATALVLFEGGRGAVEAPLALRTAAQSERTITTPLLASAITAEQDTDDDASGDEEPAEDDAAETVESFDDTAVAESAAEEPAATADEEAPAEEETSDEGTDDAPTDPNADAAAPKPTKIRHVFVIALAGHGFDAAFGPQSSAPYLAGRLRPRGVVLEGFRALGAAQLPDHLAQVGGQPPNAQTSADCPSFTEIPLATTPTRTGEIRADGCVFPNTVTTIGDQLTASRRVWRAYVQDLDKGPERRATCRRPASNAADDTLRDRAGDGYATRRNPFVYFHSLLDLGDCDALDGPLERLERDLGKVATTPNYSYVAPNLCNSGSESPCADGSPGGLPAADAFLASWVPKILASPAYRRDGLLIVTFAGRTVAAGAPAPAAADLRNGALLLSRFAAAGTTAGGDYDPYSLLRSIEDLFALRPLARAATARSFAPTVLGNAYVTPPGDG</sequence>
<evidence type="ECO:0000256" key="3">
    <source>
        <dbReference type="SAM" id="MobiDB-lite"/>
    </source>
</evidence>
<keyword evidence="2" id="KW-0843">Virulence</keyword>
<dbReference type="InterPro" id="IPR007312">
    <property type="entry name" value="Phosphoesterase"/>
</dbReference>
<dbReference type="EMBL" id="JAWSTH010000055">
    <property type="protein sequence ID" value="MDW5596433.1"/>
    <property type="molecule type" value="Genomic_DNA"/>
</dbReference>
<feature type="region of interest" description="Disordered" evidence="3">
    <location>
        <begin position="255"/>
        <end position="278"/>
    </location>
</feature>
<organism evidence="4 5">
    <name type="scientific">Conexibacter stalactiti</name>
    <dbReference type="NCBI Taxonomy" id="1940611"/>
    <lineage>
        <taxon>Bacteria</taxon>
        <taxon>Bacillati</taxon>
        <taxon>Actinomycetota</taxon>
        <taxon>Thermoleophilia</taxon>
        <taxon>Solirubrobacterales</taxon>
        <taxon>Conexibacteraceae</taxon>
        <taxon>Conexibacter</taxon>
    </lineage>
</organism>
<gene>
    <name evidence="4" type="ORF">R7226_18950</name>
</gene>
<reference evidence="5" key="1">
    <citation type="submission" date="2023-07" db="EMBL/GenBank/DDBJ databases">
        <title>Conexibacter stalactiti sp. nov., isolated from stalactites in a lava cave and emended description of the genus Conexibacter.</title>
        <authorList>
            <person name="Lee S.D."/>
        </authorList>
    </citation>
    <scope>NUCLEOTIDE SEQUENCE [LARGE SCALE GENOMIC DNA]</scope>
    <source>
        <strain evidence="5">KCTC 39840</strain>
    </source>
</reference>
<dbReference type="InterPro" id="IPR017850">
    <property type="entry name" value="Alkaline_phosphatase_core_sf"/>
</dbReference>
<evidence type="ECO:0000256" key="2">
    <source>
        <dbReference type="ARBA" id="ARBA00023026"/>
    </source>
</evidence>
<reference evidence="4 5" key="2">
    <citation type="submission" date="2023-10" db="EMBL/GenBank/DDBJ databases">
        <authorList>
            <person name="Han X.F."/>
        </authorList>
    </citation>
    <scope>NUCLEOTIDE SEQUENCE [LARGE SCALE GENOMIC DNA]</scope>
    <source>
        <strain evidence="4 5">KCTC 39840</strain>
    </source>
</reference>
<evidence type="ECO:0000313" key="4">
    <source>
        <dbReference type="EMBL" id="MDW5596433.1"/>
    </source>
</evidence>
<evidence type="ECO:0000313" key="5">
    <source>
        <dbReference type="Proteomes" id="UP001284601"/>
    </source>
</evidence>
<feature type="region of interest" description="Disordered" evidence="3">
    <location>
        <begin position="53"/>
        <end position="129"/>
    </location>
</feature>
<name>A0ABU4HSY5_9ACTN</name>
<dbReference type="Pfam" id="PF04185">
    <property type="entry name" value="Phosphoesterase"/>
    <property type="match status" value="1"/>
</dbReference>
<feature type="compositionally biased region" description="Low complexity" evidence="3">
    <location>
        <begin position="119"/>
        <end position="129"/>
    </location>
</feature>
<evidence type="ECO:0000256" key="1">
    <source>
        <dbReference type="ARBA" id="ARBA00022801"/>
    </source>
</evidence>
<keyword evidence="5" id="KW-1185">Reference proteome</keyword>
<feature type="compositionally biased region" description="Acidic residues" evidence="3">
    <location>
        <begin position="99"/>
        <end position="118"/>
    </location>
</feature>
<keyword evidence="1" id="KW-0378">Hydrolase</keyword>
<protein>
    <submittedName>
        <fullName evidence="4">Alkaline phosphatase family protein</fullName>
    </submittedName>
</protein>
<accession>A0ABU4HSY5</accession>
<dbReference type="Proteomes" id="UP001284601">
    <property type="component" value="Unassembled WGS sequence"/>
</dbReference>
<proteinExistence type="predicted"/>
<feature type="compositionally biased region" description="Acidic residues" evidence="3">
    <location>
        <begin position="58"/>
        <end position="83"/>
    </location>
</feature>